<dbReference type="EMBL" id="JADBEK010000001">
    <property type="protein sequence ID" value="MBE1584548.1"/>
    <property type="molecule type" value="Genomic_DNA"/>
</dbReference>
<dbReference type="Proteomes" id="UP000633509">
    <property type="component" value="Unassembled WGS sequence"/>
</dbReference>
<protein>
    <submittedName>
        <fullName evidence="1">L-amino acid N-acyltransferase YncA</fullName>
    </submittedName>
</protein>
<sequence>MENHNEIRANAHDGGPAILLRQPNQRLTVTPVAIQTARAFTAWTDRHLAPQAEIVLGVQTDDGTLVGVVFVDGWSSDDEVTAEIVCLSTDGTPNACSALLGAARRAARAAGYRRLIACIRPDERSTSLRAAGFRPAGDSCIVWEASTAGGGR</sequence>
<comment type="caution">
    <text evidence="1">The sequence shown here is derived from an EMBL/GenBank/DDBJ whole genome shotgun (WGS) entry which is preliminary data.</text>
</comment>
<accession>A0ABR9LWA9</accession>
<dbReference type="NCBIfam" id="NF045478">
    <property type="entry name" value="XF1762_fam"/>
    <property type="match status" value="1"/>
</dbReference>
<name>A0ABR9LWA9_9ACTN</name>
<reference evidence="1 2" key="1">
    <citation type="submission" date="2020-10" db="EMBL/GenBank/DDBJ databases">
        <title>Sequencing the genomes of 1000 actinobacteria strains.</title>
        <authorList>
            <person name="Klenk H.-P."/>
        </authorList>
    </citation>
    <scope>NUCLEOTIDE SEQUENCE [LARGE SCALE GENOMIC DNA]</scope>
    <source>
        <strain evidence="1 2">DSM 43173</strain>
    </source>
</reference>
<gene>
    <name evidence="1" type="ORF">H4W80_002806</name>
</gene>
<evidence type="ECO:0000313" key="2">
    <source>
        <dbReference type="Proteomes" id="UP000633509"/>
    </source>
</evidence>
<dbReference type="RefSeq" id="WP_192785446.1">
    <property type="nucleotide sequence ID" value="NZ_JADBEK010000001.1"/>
</dbReference>
<organism evidence="1 2">
    <name type="scientific">Nonomuraea angiospora</name>
    <dbReference type="NCBI Taxonomy" id="46172"/>
    <lineage>
        <taxon>Bacteria</taxon>
        <taxon>Bacillati</taxon>
        <taxon>Actinomycetota</taxon>
        <taxon>Actinomycetes</taxon>
        <taxon>Streptosporangiales</taxon>
        <taxon>Streptosporangiaceae</taxon>
        <taxon>Nonomuraea</taxon>
    </lineage>
</organism>
<proteinExistence type="predicted"/>
<dbReference type="Gene3D" id="3.40.630.30">
    <property type="match status" value="1"/>
</dbReference>
<dbReference type="InterPro" id="IPR053780">
    <property type="entry name" value="Gp66-like"/>
</dbReference>
<keyword evidence="2" id="KW-1185">Reference proteome</keyword>
<evidence type="ECO:0000313" key="1">
    <source>
        <dbReference type="EMBL" id="MBE1584548.1"/>
    </source>
</evidence>